<comment type="caution">
    <text evidence="1">The sequence shown here is derived from an EMBL/GenBank/DDBJ whole genome shotgun (WGS) entry which is preliminary data.</text>
</comment>
<dbReference type="EMBL" id="LGSS01000022">
    <property type="protein sequence ID" value="KNF07165.1"/>
    <property type="molecule type" value="Genomic_DNA"/>
</dbReference>
<reference evidence="2" key="1">
    <citation type="submission" date="2015-07" db="EMBL/GenBank/DDBJ databases">
        <title>Draft genome sequence of the purine-degrading Gottschalkia purinilyticum DSM 1384 (formerly Clostridium purinilyticum).</title>
        <authorList>
            <person name="Poehlein A."/>
            <person name="Schiel-Bengelsdorf B."/>
            <person name="Bengelsdorf F.R."/>
            <person name="Daniel R."/>
            <person name="Duerre P."/>
        </authorList>
    </citation>
    <scope>NUCLEOTIDE SEQUENCE [LARGE SCALE GENOMIC DNA]</scope>
    <source>
        <strain evidence="2">DSM 1384</strain>
    </source>
</reference>
<dbReference type="InterPro" id="IPR053746">
    <property type="entry name" value="Viral_HT_Connector_Assembly"/>
</dbReference>
<dbReference type="Pfam" id="PF05135">
    <property type="entry name" value="Phage_connect_1"/>
    <property type="match status" value="1"/>
</dbReference>
<protein>
    <submittedName>
        <fullName evidence="1">Phage gp6-like head-tail connector protein</fullName>
    </submittedName>
</protein>
<dbReference type="Proteomes" id="UP000037267">
    <property type="component" value="Unassembled WGS sequence"/>
</dbReference>
<evidence type="ECO:0000313" key="1">
    <source>
        <dbReference type="EMBL" id="KNF07165.1"/>
    </source>
</evidence>
<dbReference type="Gene3D" id="1.10.246.150">
    <property type="match status" value="1"/>
</dbReference>
<name>A0A0L0W7B1_GOTPU</name>
<evidence type="ECO:0000313" key="2">
    <source>
        <dbReference type="Proteomes" id="UP000037267"/>
    </source>
</evidence>
<dbReference type="AlphaFoldDB" id="A0A0L0W7B1"/>
<dbReference type="STRING" id="1503.CLPU_22c00170"/>
<accession>A0A0L0W7B1</accession>
<dbReference type="OrthoDB" id="1934217at2"/>
<proteinExistence type="predicted"/>
<sequence length="113" mass="13066">MLENIKMILGIEDDSLDSKIEYYIKGIVQKILTFCNLKELPKELETFVENKVIKIMKVDIGNTLISSVVGVKSIKRGDTDIQLGTIEGKNTDELIELTDEERKELYSFRKLRW</sequence>
<gene>
    <name evidence="1" type="ORF">CLPU_22c00170</name>
</gene>
<dbReference type="RefSeq" id="WP_050378737.1">
    <property type="nucleotide sequence ID" value="NZ_LGSS01000022.1"/>
</dbReference>
<dbReference type="InterPro" id="IPR021146">
    <property type="entry name" value="Phage_gp6-like_head-tail"/>
</dbReference>
<organism evidence="1 2">
    <name type="scientific">Gottschalkia purinilytica</name>
    <name type="common">Clostridium purinilyticum</name>
    <dbReference type="NCBI Taxonomy" id="1503"/>
    <lineage>
        <taxon>Bacteria</taxon>
        <taxon>Bacillati</taxon>
        <taxon>Bacillota</taxon>
        <taxon>Tissierellia</taxon>
        <taxon>Tissierellales</taxon>
        <taxon>Gottschalkiaceae</taxon>
        <taxon>Gottschalkia</taxon>
    </lineage>
</organism>
<keyword evidence="2" id="KW-1185">Reference proteome</keyword>